<dbReference type="OrthoDB" id="33195at2157"/>
<dbReference type="AlphaFoldDB" id="D3E179"/>
<dbReference type="STRING" id="634498.mru_0511"/>
<dbReference type="EMBL" id="CP001719">
    <property type="protein sequence ID" value="ADC46362.1"/>
    <property type="molecule type" value="Genomic_DNA"/>
</dbReference>
<dbReference type="HOGENOM" id="CLU_012494_13_4_2"/>
<reference evidence="3 4" key="1">
    <citation type="journal article" date="2010" name="PLoS ONE">
        <title>The genome sequence of the rumen methanogen Methanobrevibacter ruminantium reveals new possibilities for controlling ruminant methane emissions.</title>
        <authorList>
            <person name="Leahy S.C."/>
            <person name="Kelly W.J."/>
            <person name="Altermann E."/>
            <person name="Ronimus R.S."/>
            <person name="Yeoman C.J."/>
            <person name="Pacheco D.M."/>
            <person name="Li D."/>
            <person name="Kong Z."/>
            <person name="McTavish S."/>
            <person name="Sang C."/>
            <person name="Lambie S.C."/>
            <person name="Janssen P.H."/>
            <person name="Dey D."/>
            <person name="Attwood G.T."/>
        </authorList>
    </citation>
    <scope>NUCLEOTIDE SEQUENCE [LARGE SCALE GENOMIC DNA]</scope>
    <source>
        <strain evidence="4">ATCC 35063 / DSM 1093 / JCM 13430 / OCM 146 / M1</strain>
    </source>
</reference>
<dbReference type="RefSeq" id="WP_012955313.1">
    <property type="nucleotide sequence ID" value="NC_013790.1"/>
</dbReference>
<sequence length="304" mass="34584">MSNKKSFLAKIEEIILMQTKPDYMDSYEKVNDLIKERLNAQEKPPKSALFKSTYLNGTQIFHYGNSQSKNLIVYIHGGAFINEIGFQHHFFCSYISKKLDAYVISPVYPLAPKHSCNETFNQITDLYKSLIEENKSNGDNKNNNYNNSNNNKSIYLMGDSAGGGFVLSFCQYLKTVNLPQPDKIVVYSPWVDISMDDSPYDNESDPILGEIGLREIGKSWAGELDTKDYRVSPLFGDNSGLAPILIFAGDNEIFYKDILKYYEKLKEDNVDARLVVGSGMFHIYPLFPSPEASEAFKELKKEFE</sequence>
<dbReference type="eggNOG" id="arCOG02638">
    <property type="taxonomic scope" value="Archaea"/>
</dbReference>
<proteinExistence type="predicted"/>
<evidence type="ECO:0000259" key="2">
    <source>
        <dbReference type="Pfam" id="PF07859"/>
    </source>
</evidence>
<keyword evidence="1 3" id="KW-0378">Hydrolase</keyword>
<dbReference type="InterPro" id="IPR013094">
    <property type="entry name" value="AB_hydrolase_3"/>
</dbReference>
<dbReference type="Pfam" id="PF07859">
    <property type="entry name" value="Abhydrolase_3"/>
    <property type="match status" value="1"/>
</dbReference>
<dbReference type="GeneID" id="8770152"/>
<accession>D3E179</accession>
<name>D3E179_METRM</name>
<dbReference type="InterPro" id="IPR029058">
    <property type="entry name" value="AB_hydrolase_fold"/>
</dbReference>
<gene>
    <name evidence="3" type="ordered locus">mru_0511</name>
</gene>
<organism evidence="3 4">
    <name type="scientific">Methanobrevibacter ruminantium (strain ATCC 35063 / DSM 1093 / JCM 13430 / OCM 146 / M1)</name>
    <name type="common">Methanobacterium ruminantium</name>
    <dbReference type="NCBI Taxonomy" id="634498"/>
    <lineage>
        <taxon>Archaea</taxon>
        <taxon>Methanobacteriati</taxon>
        <taxon>Methanobacteriota</taxon>
        <taxon>Methanomada group</taxon>
        <taxon>Methanobacteria</taxon>
        <taxon>Methanobacteriales</taxon>
        <taxon>Methanobacteriaceae</taxon>
        <taxon>Methanobrevibacter</taxon>
    </lineage>
</organism>
<feature type="domain" description="Alpha/beta hydrolase fold-3" evidence="2">
    <location>
        <begin position="72"/>
        <end position="284"/>
    </location>
</feature>
<dbReference type="InterPro" id="IPR050300">
    <property type="entry name" value="GDXG_lipolytic_enzyme"/>
</dbReference>
<dbReference type="GO" id="GO:0016787">
    <property type="term" value="F:hydrolase activity"/>
    <property type="evidence" value="ECO:0007669"/>
    <property type="project" value="UniProtKB-KW"/>
</dbReference>
<dbReference type="PANTHER" id="PTHR48081">
    <property type="entry name" value="AB HYDROLASE SUPERFAMILY PROTEIN C4A8.06C"/>
    <property type="match status" value="1"/>
</dbReference>
<keyword evidence="4" id="KW-1185">Reference proteome</keyword>
<dbReference type="PANTHER" id="PTHR48081:SF8">
    <property type="entry name" value="ALPHA_BETA HYDROLASE FOLD-3 DOMAIN-CONTAINING PROTEIN-RELATED"/>
    <property type="match status" value="1"/>
</dbReference>
<dbReference type="Proteomes" id="UP000008680">
    <property type="component" value="Chromosome"/>
</dbReference>
<protein>
    <submittedName>
        <fullName evidence="3">Hydrolase alpha/beta fold family</fullName>
    </submittedName>
</protein>
<dbReference type="KEGG" id="mru:mru_0511"/>
<dbReference type="SUPFAM" id="SSF53474">
    <property type="entry name" value="alpha/beta-Hydrolases"/>
    <property type="match status" value="1"/>
</dbReference>
<evidence type="ECO:0000256" key="1">
    <source>
        <dbReference type="ARBA" id="ARBA00022801"/>
    </source>
</evidence>
<evidence type="ECO:0000313" key="3">
    <source>
        <dbReference type="EMBL" id="ADC46362.1"/>
    </source>
</evidence>
<dbReference type="PATRIC" id="fig|634498.28.peg.512"/>
<evidence type="ECO:0000313" key="4">
    <source>
        <dbReference type="Proteomes" id="UP000008680"/>
    </source>
</evidence>
<dbReference type="Gene3D" id="3.40.50.1820">
    <property type="entry name" value="alpha/beta hydrolase"/>
    <property type="match status" value="1"/>
</dbReference>